<dbReference type="Pfam" id="PF04433">
    <property type="entry name" value="SWIRM"/>
    <property type="match status" value="1"/>
</dbReference>
<sequence length="767" mass="84021">MAPEATPTPPRRSLRAAAAAAAKRARPYDEAALDDLLSDHIGPSNPRRRNRTLAERERETETEAMIALSLGFPIDALLDEELRAGVLPSPSHQNDYIVLRNHILARWRADVRSYLTRSRIRETVSAEYDGLMCRAFDFLLEQGHINFGVSPSVRSRFPEEHTNGSVLVVGAGLAGLAAAGQLLGFGFKVLVLEGRDRPGGRVYTQRMAGPGGSAIAVDLGGSVVTGIHANPLGVLARQLGVPLHNIRWENCPLYRPDGRAVDPRRDHEVDSVFNSLLEKASQLREMMGAFASDISLGSAMETLRRLYGVARSSEERELLDWHFANLEYANAGCLSDLSVAYWDQDDPYEMGGDHCFLAGGNWRLIHAMCRDVPVLYGKTVTSISYGDAGVEVVAGDQVFQADMALCTVPLGVLKSGSIRFDPPLPARKLEAVRRLGFGLLNKIAMVFPYVFWGEDTDTFGCLNEDSRKRGEFFLFYCYHTVSGGPVLVALVAGEAAIGFEKTDPVVMLHRVLAVLRGIYCPKGVVLPDPIQTICTRWGSDPLSLGSYSHIRVGSSGRDYDVLAEDVGGRLFFAGEATSRQYPATMHGAFLSGLREASCILSASRRRAEEQMETKKCLQRSAKLCVDNLGNLFGKPDLSFGNFSFIFDPALKVDPKAMGLMRVSFWLPIGETDERRCNSGQGPEEASEPPGPELQALHLYTILSREQAYELQLVSGGDLCKLALLCRNFSLKLMGHNSACALGNSLITSIANARKGRRRRRAVAVPKF</sequence>
<dbReference type="AlphaFoldDB" id="A0A1D1XKU0"/>
<dbReference type="GO" id="GO:0016491">
    <property type="term" value="F:oxidoreductase activity"/>
    <property type="evidence" value="ECO:0007669"/>
    <property type="project" value="InterPro"/>
</dbReference>
<evidence type="ECO:0000259" key="4">
    <source>
        <dbReference type="PROSITE" id="PS50934"/>
    </source>
</evidence>
<dbReference type="PANTHER" id="PTHR10742">
    <property type="entry name" value="FLAVIN MONOAMINE OXIDASE"/>
    <property type="match status" value="1"/>
</dbReference>
<evidence type="ECO:0000313" key="5">
    <source>
        <dbReference type="EMBL" id="JAT42971.1"/>
    </source>
</evidence>
<dbReference type="Pfam" id="PF01593">
    <property type="entry name" value="Amino_oxidase"/>
    <property type="match status" value="1"/>
</dbReference>
<protein>
    <submittedName>
        <fullName evidence="5">Lysine-specific histone demethylase 1 2</fullName>
    </submittedName>
</protein>
<dbReference type="InterPro" id="IPR036188">
    <property type="entry name" value="FAD/NAD-bd_sf"/>
</dbReference>
<evidence type="ECO:0000256" key="3">
    <source>
        <dbReference type="SAM" id="MobiDB-lite"/>
    </source>
</evidence>
<keyword evidence="2" id="KW-0156">Chromatin regulator</keyword>
<feature type="compositionally biased region" description="Pro residues" evidence="3">
    <location>
        <begin position="1"/>
        <end position="10"/>
    </location>
</feature>
<dbReference type="GO" id="GO:0032259">
    <property type="term" value="P:methylation"/>
    <property type="evidence" value="ECO:0007669"/>
    <property type="project" value="UniProtKB-KW"/>
</dbReference>
<dbReference type="Gene3D" id="3.50.50.60">
    <property type="entry name" value="FAD/NAD(P)-binding domain"/>
    <property type="match status" value="1"/>
</dbReference>
<dbReference type="InterPro" id="IPR009057">
    <property type="entry name" value="Homeodomain-like_sf"/>
</dbReference>
<dbReference type="InterPro" id="IPR002937">
    <property type="entry name" value="Amino_oxidase"/>
</dbReference>
<dbReference type="PANTHER" id="PTHR10742:SF373">
    <property type="entry name" value="LYSINE-SPECIFIC HISTONE DEMETHYLASE 1 HOMOLOG 2"/>
    <property type="match status" value="1"/>
</dbReference>
<evidence type="ECO:0000256" key="1">
    <source>
        <dbReference type="ARBA" id="ARBA00005995"/>
    </source>
</evidence>
<reference evidence="5" key="1">
    <citation type="submission" date="2015-07" db="EMBL/GenBank/DDBJ databases">
        <title>Transcriptome Assembly of Anthurium amnicola.</title>
        <authorList>
            <person name="Suzuki J."/>
        </authorList>
    </citation>
    <scope>NUCLEOTIDE SEQUENCE</scope>
</reference>
<keyword evidence="5" id="KW-0808">Transferase</keyword>
<gene>
    <name evidence="5" type="primary">LDL2_2</name>
    <name evidence="5" type="ORF">g.60823</name>
</gene>
<feature type="region of interest" description="Disordered" evidence="3">
    <location>
        <begin position="1"/>
        <end position="20"/>
    </location>
</feature>
<dbReference type="EMBL" id="GDJX01024965">
    <property type="protein sequence ID" value="JAT42971.1"/>
    <property type="molecule type" value="Transcribed_RNA"/>
</dbReference>
<dbReference type="GO" id="GO:0006325">
    <property type="term" value="P:chromatin organization"/>
    <property type="evidence" value="ECO:0007669"/>
    <property type="project" value="UniProtKB-KW"/>
</dbReference>
<dbReference type="SUPFAM" id="SSF51905">
    <property type="entry name" value="FAD/NAD(P)-binding domain"/>
    <property type="match status" value="1"/>
</dbReference>
<name>A0A1D1XKU0_9ARAE</name>
<comment type="similarity">
    <text evidence="1">Belongs to the flavin monoamine oxidase family.</text>
</comment>
<dbReference type="InterPro" id="IPR036388">
    <property type="entry name" value="WH-like_DNA-bd_sf"/>
</dbReference>
<dbReference type="Gene3D" id="1.10.10.10">
    <property type="entry name" value="Winged helix-like DNA-binding domain superfamily/Winged helix DNA-binding domain"/>
    <property type="match status" value="1"/>
</dbReference>
<feature type="domain" description="SWIRM" evidence="4">
    <location>
        <begin position="57"/>
        <end position="156"/>
    </location>
</feature>
<proteinExistence type="inferred from homology"/>
<dbReference type="GO" id="GO:0008168">
    <property type="term" value="F:methyltransferase activity"/>
    <property type="evidence" value="ECO:0007669"/>
    <property type="project" value="UniProtKB-KW"/>
</dbReference>
<dbReference type="SUPFAM" id="SSF46689">
    <property type="entry name" value="Homeodomain-like"/>
    <property type="match status" value="1"/>
</dbReference>
<accession>A0A1D1XKU0</accession>
<feature type="region of interest" description="Disordered" evidence="3">
    <location>
        <begin position="36"/>
        <end position="58"/>
    </location>
</feature>
<dbReference type="InterPro" id="IPR007526">
    <property type="entry name" value="SWIRM"/>
</dbReference>
<dbReference type="SUPFAM" id="SSF54373">
    <property type="entry name" value="FAD-linked reductases, C-terminal domain"/>
    <property type="match status" value="1"/>
</dbReference>
<keyword evidence="5" id="KW-0489">Methyltransferase</keyword>
<evidence type="ECO:0000256" key="2">
    <source>
        <dbReference type="ARBA" id="ARBA00022853"/>
    </source>
</evidence>
<dbReference type="PROSITE" id="PS50934">
    <property type="entry name" value="SWIRM"/>
    <property type="match status" value="1"/>
</dbReference>
<dbReference type="InterPro" id="IPR050281">
    <property type="entry name" value="Flavin_monoamine_oxidase"/>
</dbReference>
<organism evidence="5">
    <name type="scientific">Anthurium amnicola</name>
    <dbReference type="NCBI Taxonomy" id="1678845"/>
    <lineage>
        <taxon>Eukaryota</taxon>
        <taxon>Viridiplantae</taxon>
        <taxon>Streptophyta</taxon>
        <taxon>Embryophyta</taxon>
        <taxon>Tracheophyta</taxon>
        <taxon>Spermatophyta</taxon>
        <taxon>Magnoliopsida</taxon>
        <taxon>Liliopsida</taxon>
        <taxon>Araceae</taxon>
        <taxon>Pothoideae</taxon>
        <taxon>Potheae</taxon>
        <taxon>Anthurium</taxon>
    </lineage>
</organism>
<dbReference type="Gene3D" id="3.90.660.10">
    <property type="match status" value="1"/>
</dbReference>